<dbReference type="STRING" id="61819.ENSACIP00000017037"/>
<dbReference type="SMART" id="SM00355">
    <property type="entry name" value="ZnF_C2H2"/>
    <property type="match status" value="3"/>
</dbReference>
<feature type="domain" description="C2H2-type" evidence="9">
    <location>
        <begin position="130"/>
        <end position="157"/>
    </location>
</feature>
<name>A0A3Q0S2P7_AMPCI</name>
<keyword evidence="6" id="KW-0539">Nucleus</keyword>
<evidence type="ECO:0000256" key="4">
    <source>
        <dbReference type="ARBA" id="ARBA00022771"/>
    </source>
</evidence>
<dbReference type="InterPro" id="IPR013087">
    <property type="entry name" value="Znf_C2H2_type"/>
</dbReference>
<evidence type="ECO:0000313" key="11">
    <source>
        <dbReference type="Proteomes" id="UP000261340"/>
    </source>
</evidence>
<dbReference type="InterPro" id="IPR036236">
    <property type="entry name" value="Znf_C2H2_sf"/>
</dbReference>
<dbReference type="Pfam" id="PF00096">
    <property type="entry name" value="zf-C2H2"/>
    <property type="match status" value="2"/>
</dbReference>
<organism evidence="10 11">
    <name type="scientific">Amphilophus citrinellus</name>
    <name type="common">Midas cichlid</name>
    <name type="synonym">Cichlasoma citrinellum</name>
    <dbReference type="NCBI Taxonomy" id="61819"/>
    <lineage>
        <taxon>Eukaryota</taxon>
        <taxon>Metazoa</taxon>
        <taxon>Chordata</taxon>
        <taxon>Craniata</taxon>
        <taxon>Vertebrata</taxon>
        <taxon>Euteleostomi</taxon>
        <taxon>Actinopterygii</taxon>
        <taxon>Neopterygii</taxon>
        <taxon>Teleostei</taxon>
        <taxon>Neoteleostei</taxon>
        <taxon>Acanthomorphata</taxon>
        <taxon>Ovalentaria</taxon>
        <taxon>Cichlomorphae</taxon>
        <taxon>Cichliformes</taxon>
        <taxon>Cichlidae</taxon>
        <taxon>New World cichlids</taxon>
        <taxon>Cichlasomatinae</taxon>
        <taxon>Heroini</taxon>
        <taxon>Amphilophus</taxon>
    </lineage>
</organism>
<evidence type="ECO:0000256" key="1">
    <source>
        <dbReference type="ARBA" id="ARBA00004123"/>
    </source>
</evidence>
<keyword evidence="5" id="KW-0862">Zinc</keyword>
<evidence type="ECO:0000256" key="3">
    <source>
        <dbReference type="ARBA" id="ARBA00022737"/>
    </source>
</evidence>
<keyword evidence="4 7" id="KW-0863">Zinc-finger</keyword>
<keyword evidence="2" id="KW-0479">Metal-binding</keyword>
<reference evidence="10" key="2">
    <citation type="submission" date="2025-09" db="UniProtKB">
        <authorList>
            <consortium name="Ensembl"/>
        </authorList>
    </citation>
    <scope>IDENTIFICATION</scope>
</reference>
<reference evidence="10" key="1">
    <citation type="submission" date="2025-08" db="UniProtKB">
        <authorList>
            <consortium name="Ensembl"/>
        </authorList>
    </citation>
    <scope>IDENTIFICATION</scope>
</reference>
<feature type="domain" description="C2H2-type" evidence="9">
    <location>
        <begin position="102"/>
        <end position="129"/>
    </location>
</feature>
<evidence type="ECO:0000256" key="6">
    <source>
        <dbReference type="ARBA" id="ARBA00023242"/>
    </source>
</evidence>
<evidence type="ECO:0000313" key="10">
    <source>
        <dbReference type="Ensembl" id="ENSACIP00000017037.1"/>
    </source>
</evidence>
<dbReference type="InterPro" id="IPR050331">
    <property type="entry name" value="Zinc_finger"/>
</dbReference>
<dbReference type="PROSITE" id="PS50157">
    <property type="entry name" value="ZINC_FINGER_C2H2_2"/>
    <property type="match status" value="3"/>
</dbReference>
<dbReference type="GO" id="GO:0010468">
    <property type="term" value="P:regulation of gene expression"/>
    <property type="evidence" value="ECO:0007669"/>
    <property type="project" value="TreeGrafter"/>
</dbReference>
<dbReference type="GO" id="GO:0008270">
    <property type="term" value="F:zinc ion binding"/>
    <property type="evidence" value="ECO:0007669"/>
    <property type="project" value="UniProtKB-KW"/>
</dbReference>
<protein>
    <recommendedName>
        <fullName evidence="9">C2H2-type domain-containing protein</fullName>
    </recommendedName>
</protein>
<comment type="subcellular location">
    <subcellularLocation>
        <location evidence="1">Nucleus</location>
    </subcellularLocation>
</comment>
<dbReference type="OMA" id="ICEMCET"/>
<dbReference type="Proteomes" id="UP000261340">
    <property type="component" value="Unplaced"/>
</dbReference>
<dbReference type="Gene3D" id="3.30.160.60">
    <property type="entry name" value="Classic Zinc Finger"/>
    <property type="match status" value="3"/>
</dbReference>
<accession>A0A3Q0S2P7</accession>
<dbReference type="PANTHER" id="PTHR16515:SF49">
    <property type="entry name" value="GASTRULA ZINC FINGER PROTEIN XLCGF49.1-LIKE-RELATED"/>
    <property type="match status" value="1"/>
</dbReference>
<proteinExistence type="predicted"/>
<sequence length="196" mass="22257">MTQCGLLAARLRETLRQCSSTYRFSPLISITSESVHNKEFRRISPPAVSRGSQQAGPSLPLPHVETPTAISTRSNNENLNQTRDVFKYKRVMNVCRSNQKVFICSVCSKSFSYLCQLEKHKATHQSSKPFRCLECGKSFTQKTRLRTHQRVHTGEKPFSCKICGKMFSRKDNCLRHERFHSGLKLSKTSCGLNAAL</sequence>
<evidence type="ECO:0000259" key="9">
    <source>
        <dbReference type="PROSITE" id="PS50157"/>
    </source>
</evidence>
<dbReference type="Pfam" id="PF13912">
    <property type="entry name" value="zf-C2H2_6"/>
    <property type="match status" value="1"/>
</dbReference>
<evidence type="ECO:0000256" key="2">
    <source>
        <dbReference type="ARBA" id="ARBA00022723"/>
    </source>
</evidence>
<evidence type="ECO:0000256" key="7">
    <source>
        <dbReference type="PROSITE-ProRule" id="PRU00042"/>
    </source>
</evidence>
<dbReference type="SUPFAM" id="SSF57667">
    <property type="entry name" value="beta-beta-alpha zinc fingers"/>
    <property type="match status" value="2"/>
</dbReference>
<feature type="region of interest" description="Disordered" evidence="8">
    <location>
        <begin position="44"/>
        <end position="76"/>
    </location>
</feature>
<evidence type="ECO:0000256" key="5">
    <source>
        <dbReference type="ARBA" id="ARBA00022833"/>
    </source>
</evidence>
<dbReference type="GeneTree" id="ENSGT01150000286958"/>
<dbReference type="GO" id="GO:0005634">
    <property type="term" value="C:nucleus"/>
    <property type="evidence" value="ECO:0007669"/>
    <property type="project" value="UniProtKB-SubCell"/>
</dbReference>
<dbReference type="PANTHER" id="PTHR16515">
    <property type="entry name" value="PR DOMAIN ZINC FINGER PROTEIN"/>
    <property type="match status" value="1"/>
</dbReference>
<feature type="domain" description="C2H2-type" evidence="9">
    <location>
        <begin position="158"/>
        <end position="185"/>
    </location>
</feature>
<dbReference type="FunFam" id="3.30.160.60:FF:002343">
    <property type="entry name" value="Zinc finger protein 33A"/>
    <property type="match status" value="1"/>
</dbReference>
<keyword evidence="11" id="KW-1185">Reference proteome</keyword>
<keyword evidence="3" id="KW-0677">Repeat</keyword>
<dbReference type="AlphaFoldDB" id="A0A3Q0S2P7"/>
<dbReference type="FunFam" id="3.30.160.60:FF:000703">
    <property type="entry name" value="Uncharacterized protein"/>
    <property type="match status" value="1"/>
</dbReference>
<dbReference type="Ensembl" id="ENSACIT00000017500.1">
    <property type="protein sequence ID" value="ENSACIP00000017037.1"/>
    <property type="gene ID" value="ENSACIG00000013290.1"/>
</dbReference>
<dbReference type="PROSITE" id="PS00028">
    <property type="entry name" value="ZINC_FINGER_C2H2_1"/>
    <property type="match status" value="3"/>
</dbReference>
<evidence type="ECO:0000256" key="8">
    <source>
        <dbReference type="SAM" id="MobiDB-lite"/>
    </source>
</evidence>